<accession>A0A392VYC3</accession>
<sequence>AATVTAAPFRPSQGGGFPPLFSIETLSSQTQETPFAGVWIFFH</sequence>
<protein>
    <submittedName>
        <fullName evidence="1">Uncharacterized protein</fullName>
    </submittedName>
</protein>
<proteinExistence type="predicted"/>
<evidence type="ECO:0000313" key="1">
    <source>
        <dbReference type="EMBL" id="MCI91675.1"/>
    </source>
</evidence>
<reference evidence="1 2" key="1">
    <citation type="journal article" date="2018" name="Front. Plant Sci.">
        <title>Red Clover (Trifolium pratense) and Zigzag Clover (T. medium) - A Picture of Genomic Similarities and Differences.</title>
        <authorList>
            <person name="Dluhosova J."/>
            <person name="Istvanek J."/>
            <person name="Nedelnik J."/>
            <person name="Repkova J."/>
        </authorList>
    </citation>
    <scope>NUCLEOTIDE SEQUENCE [LARGE SCALE GENOMIC DNA]</scope>
    <source>
        <strain evidence="2">cv. 10/8</strain>
        <tissue evidence="1">Leaf</tissue>
    </source>
</reference>
<dbReference type="Proteomes" id="UP000265520">
    <property type="component" value="Unassembled WGS sequence"/>
</dbReference>
<organism evidence="1 2">
    <name type="scientific">Trifolium medium</name>
    <dbReference type="NCBI Taxonomy" id="97028"/>
    <lineage>
        <taxon>Eukaryota</taxon>
        <taxon>Viridiplantae</taxon>
        <taxon>Streptophyta</taxon>
        <taxon>Embryophyta</taxon>
        <taxon>Tracheophyta</taxon>
        <taxon>Spermatophyta</taxon>
        <taxon>Magnoliopsida</taxon>
        <taxon>eudicotyledons</taxon>
        <taxon>Gunneridae</taxon>
        <taxon>Pentapetalae</taxon>
        <taxon>rosids</taxon>
        <taxon>fabids</taxon>
        <taxon>Fabales</taxon>
        <taxon>Fabaceae</taxon>
        <taxon>Papilionoideae</taxon>
        <taxon>50 kb inversion clade</taxon>
        <taxon>NPAAA clade</taxon>
        <taxon>Hologalegina</taxon>
        <taxon>IRL clade</taxon>
        <taxon>Trifolieae</taxon>
        <taxon>Trifolium</taxon>
    </lineage>
</organism>
<comment type="caution">
    <text evidence="1">The sequence shown here is derived from an EMBL/GenBank/DDBJ whole genome shotgun (WGS) entry which is preliminary data.</text>
</comment>
<evidence type="ECO:0000313" key="2">
    <source>
        <dbReference type="Proteomes" id="UP000265520"/>
    </source>
</evidence>
<dbReference type="AlphaFoldDB" id="A0A392VYC3"/>
<dbReference type="EMBL" id="LXQA011279280">
    <property type="protein sequence ID" value="MCI91675.1"/>
    <property type="molecule type" value="Genomic_DNA"/>
</dbReference>
<name>A0A392VYC3_9FABA</name>
<keyword evidence="2" id="KW-1185">Reference proteome</keyword>
<feature type="non-terminal residue" evidence="1">
    <location>
        <position position="1"/>
    </location>
</feature>